<name>A0AA39R306_9LECA</name>
<organism evidence="2 3">
    <name type="scientific">Cladonia borealis</name>
    <dbReference type="NCBI Taxonomy" id="184061"/>
    <lineage>
        <taxon>Eukaryota</taxon>
        <taxon>Fungi</taxon>
        <taxon>Dikarya</taxon>
        <taxon>Ascomycota</taxon>
        <taxon>Pezizomycotina</taxon>
        <taxon>Lecanoromycetes</taxon>
        <taxon>OSLEUM clade</taxon>
        <taxon>Lecanoromycetidae</taxon>
        <taxon>Lecanorales</taxon>
        <taxon>Lecanorineae</taxon>
        <taxon>Cladoniaceae</taxon>
        <taxon>Cladonia</taxon>
    </lineage>
</organism>
<keyword evidence="3" id="KW-1185">Reference proteome</keyword>
<feature type="region of interest" description="Disordered" evidence="1">
    <location>
        <begin position="64"/>
        <end position="84"/>
    </location>
</feature>
<evidence type="ECO:0000256" key="1">
    <source>
        <dbReference type="SAM" id="MobiDB-lite"/>
    </source>
</evidence>
<comment type="caution">
    <text evidence="2">The sequence shown here is derived from an EMBL/GenBank/DDBJ whole genome shotgun (WGS) entry which is preliminary data.</text>
</comment>
<sequence>MRPENIQAWAEGVGFGHPPPEQPPFDQYGTPIFSYHDAVAYLNRMGNRVAEIAVLERVSRHQRNGEIKDRELPNTQKTQPASQDAEAYLSQQRNILFQNICAKDFKPAQKTAPPNQDREAYLNQIRKRQAEIAEQERMARQRKILFPNSVPEDPKPEPGPYRIPTRKPVPKSNDMTPPAPQMVLLRNGQTRKLENIALYAERVRDVGHPEALSPLAVRDIGEKDSLEADCTGGNVGFEKYVGQNCHQNQKLNTSHPPQIGGLPSFGKALALRPAPAARQEFVTVTEGMIKDVVDVGLVVSKCTKP</sequence>
<accession>A0AA39R306</accession>
<evidence type="ECO:0000313" key="3">
    <source>
        <dbReference type="Proteomes" id="UP001166286"/>
    </source>
</evidence>
<dbReference type="EMBL" id="JAFEKC020000006">
    <property type="protein sequence ID" value="KAK0513895.1"/>
    <property type="molecule type" value="Genomic_DNA"/>
</dbReference>
<evidence type="ECO:0000313" key="2">
    <source>
        <dbReference type="EMBL" id="KAK0513895.1"/>
    </source>
</evidence>
<protein>
    <submittedName>
        <fullName evidence="2">Uncharacterized protein</fullName>
    </submittedName>
</protein>
<reference evidence="2" key="1">
    <citation type="submission" date="2023-03" db="EMBL/GenBank/DDBJ databases">
        <title>Complete genome of Cladonia borealis.</title>
        <authorList>
            <person name="Park H."/>
        </authorList>
    </citation>
    <scope>NUCLEOTIDE SEQUENCE</scope>
    <source>
        <strain evidence="2">ANT050790</strain>
    </source>
</reference>
<dbReference type="AlphaFoldDB" id="A0AA39R306"/>
<feature type="region of interest" description="Disordered" evidence="1">
    <location>
        <begin position="141"/>
        <end position="176"/>
    </location>
</feature>
<proteinExistence type="predicted"/>
<feature type="compositionally biased region" description="Polar residues" evidence="1">
    <location>
        <begin position="73"/>
        <end position="82"/>
    </location>
</feature>
<gene>
    <name evidence="2" type="ORF">JMJ35_003617</name>
</gene>
<dbReference type="Proteomes" id="UP001166286">
    <property type="component" value="Unassembled WGS sequence"/>
</dbReference>